<sequence>MFPAEESLSWTPVRIKAADTTATGRRGGNTQPNSLRAFCLFVFHSFTLSERRLLAPHALIILPEIGSFQFLVLPIFFPTVPRSGRPQN</sequence>
<gene>
    <name evidence="1" type="ORF">DNTS_002945</name>
</gene>
<name>A0A553P9F8_9TELE</name>
<dbReference type="EMBL" id="SRMA01026714">
    <property type="protein sequence ID" value="TRY74309.1"/>
    <property type="molecule type" value="Genomic_DNA"/>
</dbReference>
<keyword evidence="2" id="KW-1185">Reference proteome</keyword>
<comment type="caution">
    <text evidence="1">The sequence shown here is derived from an EMBL/GenBank/DDBJ whole genome shotgun (WGS) entry which is preliminary data.</text>
</comment>
<accession>A0A553P9F8</accession>
<reference evidence="1 2" key="1">
    <citation type="journal article" date="2019" name="Sci. Data">
        <title>Hybrid genome assembly and annotation of Danionella translucida.</title>
        <authorList>
            <person name="Kadobianskyi M."/>
            <person name="Schulze L."/>
            <person name="Schuelke M."/>
            <person name="Judkewitz B."/>
        </authorList>
    </citation>
    <scope>NUCLEOTIDE SEQUENCE [LARGE SCALE GENOMIC DNA]</scope>
    <source>
        <strain evidence="1 2">Bolton</strain>
    </source>
</reference>
<proteinExistence type="predicted"/>
<dbReference type="AlphaFoldDB" id="A0A553P9F8"/>
<dbReference type="Proteomes" id="UP000316079">
    <property type="component" value="Unassembled WGS sequence"/>
</dbReference>
<organism evidence="1 2">
    <name type="scientific">Danionella cerebrum</name>
    <dbReference type="NCBI Taxonomy" id="2873325"/>
    <lineage>
        <taxon>Eukaryota</taxon>
        <taxon>Metazoa</taxon>
        <taxon>Chordata</taxon>
        <taxon>Craniata</taxon>
        <taxon>Vertebrata</taxon>
        <taxon>Euteleostomi</taxon>
        <taxon>Actinopterygii</taxon>
        <taxon>Neopterygii</taxon>
        <taxon>Teleostei</taxon>
        <taxon>Ostariophysi</taxon>
        <taxon>Cypriniformes</taxon>
        <taxon>Danionidae</taxon>
        <taxon>Danioninae</taxon>
        <taxon>Danionella</taxon>
    </lineage>
</organism>
<protein>
    <submittedName>
        <fullName evidence="1">Uncharacterized protein</fullName>
    </submittedName>
</protein>
<evidence type="ECO:0000313" key="2">
    <source>
        <dbReference type="Proteomes" id="UP000316079"/>
    </source>
</evidence>
<evidence type="ECO:0000313" key="1">
    <source>
        <dbReference type="EMBL" id="TRY74309.1"/>
    </source>
</evidence>